<evidence type="ECO:0000256" key="1">
    <source>
        <dbReference type="PROSITE-ProRule" id="PRU00339"/>
    </source>
</evidence>
<dbReference type="SUPFAM" id="SSF48452">
    <property type="entry name" value="TPR-like"/>
    <property type="match status" value="1"/>
</dbReference>
<name>A0A5D6UR01_9BACT</name>
<dbReference type="SUPFAM" id="SSF81901">
    <property type="entry name" value="HCP-like"/>
    <property type="match status" value="1"/>
</dbReference>
<dbReference type="PROSITE" id="PS50005">
    <property type="entry name" value="TPR"/>
    <property type="match status" value="1"/>
</dbReference>
<proteinExistence type="predicted"/>
<evidence type="ECO:0000313" key="3">
    <source>
        <dbReference type="Proteomes" id="UP000322791"/>
    </source>
</evidence>
<protein>
    <submittedName>
        <fullName evidence="2">Uncharacterized protein</fullName>
    </submittedName>
</protein>
<dbReference type="EMBL" id="VTHL01000029">
    <property type="protein sequence ID" value="TYZ06101.1"/>
    <property type="molecule type" value="Genomic_DNA"/>
</dbReference>
<dbReference type="InterPro" id="IPR019734">
    <property type="entry name" value="TPR_rpt"/>
</dbReference>
<evidence type="ECO:0000313" key="2">
    <source>
        <dbReference type="EMBL" id="TYZ06101.1"/>
    </source>
</evidence>
<keyword evidence="3" id="KW-1185">Reference proteome</keyword>
<dbReference type="InterPro" id="IPR011990">
    <property type="entry name" value="TPR-like_helical_dom_sf"/>
</dbReference>
<dbReference type="Proteomes" id="UP000322791">
    <property type="component" value="Unassembled WGS sequence"/>
</dbReference>
<comment type="caution">
    <text evidence="2">The sequence shown here is derived from an EMBL/GenBank/DDBJ whole genome shotgun (WGS) entry which is preliminary data.</text>
</comment>
<dbReference type="RefSeq" id="WP_149072685.1">
    <property type="nucleotide sequence ID" value="NZ_VTHL01000029.1"/>
</dbReference>
<accession>A0A5D6UR01</accession>
<dbReference type="AlphaFoldDB" id="A0A5D6UR01"/>
<sequence length="429" mass="49155">MESPNPLLPLLNSSRKGIIRRAENITNALQTIQQEANADYWFEKGLRFQQVQAWGQASLCFDRVLDIDNTHWRGWLLSGHANGRLCRVEKCREAFIGSEKYGKPKKEADFFSFLLPGDLEYLLLFLNQNMNEGDLYQATVSLALIHFHKREYEFARLLLEPLVGERSEKTAWVQYYLTRIDFEEGNYKSSINRLRSLAYNELRGNARVQFWVAQAYMHEGRERLESFNVWKSTQVYKGGHDSYPDFHYLFGDAVRTIKLAIALEPQNAEYQFCLGEIEQSYPSRGAGFDAFHKAVTLDPGNAEYILARVNSTWSGAWEVDSSEASSIIAFAEAADAFPDNLEFVQQAGAAFYQVESYHAALEMFAKAALLSPPAEEEKWQRDSRMWRSKECDEMQNDCVAKIGAHCVPESLSMRAAEERAHWQKLSANT</sequence>
<reference evidence="2 3" key="1">
    <citation type="submission" date="2019-08" db="EMBL/GenBank/DDBJ databases">
        <authorList>
            <person name="Seo M.-J."/>
        </authorList>
    </citation>
    <scope>NUCLEOTIDE SEQUENCE [LARGE SCALE GENOMIC DNA]</scope>
    <source>
        <strain evidence="2 3">KIGAM108</strain>
    </source>
</reference>
<dbReference type="Gene3D" id="1.25.40.10">
    <property type="entry name" value="Tetratricopeptide repeat domain"/>
    <property type="match status" value="2"/>
</dbReference>
<keyword evidence="1" id="KW-0802">TPR repeat</keyword>
<feature type="repeat" description="TPR" evidence="1">
    <location>
        <begin position="341"/>
        <end position="374"/>
    </location>
</feature>
<organism evidence="2 3">
    <name type="scientific">Hymenobacter lutimineralis</name>
    <dbReference type="NCBI Taxonomy" id="2606448"/>
    <lineage>
        <taxon>Bacteria</taxon>
        <taxon>Pseudomonadati</taxon>
        <taxon>Bacteroidota</taxon>
        <taxon>Cytophagia</taxon>
        <taxon>Cytophagales</taxon>
        <taxon>Hymenobacteraceae</taxon>
        <taxon>Hymenobacter</taxon>
    </lineage>
</organism>
<gene>
    <name evidence="2" type="ORF">FY528_19435</name>
</gene>